<comment type="caution">
    <text evidence="1">The sequence shown here is derived from an EMBL/GenBank/DDBJ whole genome shotgun (WGS) entry which is preliminary data.</text>
</comment>
<protein>
    <submittedName>
        <fullName evidence="1">Uncharacterized protein</fullName>
    </submittedName>
</protein>
<dbReference type="RefSeq" id="WP_211544561.1">
    <property type="nucleotide sequence ID" value="NZ_JAGTUK010000003.1"/>
</dbReference>
<sequence>MGNAEKTTTHIEIDGHDFVLPASTDVADLMSRIEAAARSQPTFVDLATGDSLTSVLITAQSRVAVYLRRESADAVPPVDLRSVLDWDL</sequence>
<dbReference type="Proteomes" id="UP000678243">
    <property type="component" value="Unassembled WGS sequence"/>
</dbReference>
<evidence type="ECO:0000313" key="1">
    <source>
        <dbReference type="EMBL" id="MBS0025121.1"/>
    </source>
</evidence>
<accession>A0ABS5IQA2</accession>
<proteinExistence type="predicted"/>
<evidence type="ECO:0000313" key="2">
    <source>
        <dbReference type="Proteomes" id="UP000678243"/>
    </source>
</evidence>
<keyword evidence="2" id="KW-1185">Reference proteome</keyword>
<reference evidence="1 2" key="1">
    <citation type="submission" date="2021-04" db="EMBL/GenBank/DDBJ databases">
        <title>Whole genome analysis of root endophytic bacterium Microbacterium paraoxydans ku-mp colonizing RP-bio226 rice variety.</title>
        <authorList>
            <person name="Ulaganathan K."/>
            <person name="Latha B."/>
        </authorList>
    </citation>
    <scope>NUCLEOTIDE SEQUENCE [LARGE SCALE GENOMIC DNA]</scope>
    <source>
        <strain evidence="2">ku-mp</strain>
    </source>
</reference>
<name>A0ABS5IQA2_9MICO</name>
<organism evidence="1 2">
    <name type="scientific">Microbacterium paraoxydans</name>
    <dbReference type="NCBI Taxonomy" id="199592"/>
    <lineage>
        <taxon>Bacteria</taxon>
        <taxon>Bacillati</taxon>
        <taxon>Actinomycetota</taxon>
        <taxon>Actinomycetes</taxon>
        <taxon>Micrococcales</taxon>
        <taxon>Microbacteriaceae</taxon>
        <taxon>Microbacterium</taxon>
    </lineage>
</organism>
<gene>
    <name evidence="1" type="ORF">KE274_13510</name>
</gene>
<dbReference type="EMBL" id="JAGTUK010000003">
    <property type="protein sequence ID" value="MBS0025121.1"/>
    <property type="molecule type" value="Genomic_DNA"/>
</dbReference>